<evidence type="ECO:0000313" key="3">
    <source>
        <dbReference type="EMBL" id="MCH6171162.1"/>
    </source>
</evidence>
<evidence type="ECO:0000256" key="1">
    <source>
        <dbReference type="ARBA" id="ARBA00023002"/>
    </source>
</evidence>
<feature type="domain" description="Luciferase-like" evidence="2">
    <location>
        <begin position="14"/>
        <end position="191"/>
    </location>
</feature>
<comment type="caution">
    <text evidence="3">The sequence shown here is derived from an EMBL/GenBank/DDBJ whole genome shotgun (WGS) entry which is preliminary data.</text>
</comment>
<evidence type="ECO:0000313" key="4">
    <source>
        <dbReference type="Proteomes" id="UP001299970"/>
    </source>
</evidence>
<keyword evidence="4" id="KW-1185">Reference proteome</keyword>
<dbReference type="EMBL" id="JAKXMK010000040">
    <property type="protein sequence ID" value="MCH6171162.1"/>
    <property type="molecule type" value="Genomic_DNA"/>
</dbReference>
<name>A0ABS9TRJ3_9PSEU</name>
<accession>A0ABS9TRJ3</accession>
<dbReference type="Pfam" id="PF00296">
    <property type="entry name" value="Bac_luciferase"/>
    <property type="match status" value="1"/>
</dbReference>
<proteinExistence type="predicted"/>
<dbReference type="InterPro" id="IPR050564">
    <property type="entry name" value="F420-G6PD/mer"/>
</dbReference>
<dbReference type="PANTHER" id="PTHR43244">
    <property type="match status" value="1"/>
</dbReference>
<sequence length="271" mass="29155">MRYGIYVPSFGPYGDPGVLRDLAIAAEASGWHGFFMWDLITPDEYDPPVADPWVVLAAIAQATTTIQLGPMVVPLPRRRPAKLALEASTLQSLSGGRLILGLGAGVGWDYARFGESAKRSELAARLDEGAALLHALLSGEPVDHTGTYYRATDVRFPPAAVPVWTSGFWPRKGPVRAARGADGLFPQIRDEADDFRLPTPDEVRAIRGEFVAAGGRCDGDLAIWSPSEKAAPDARCAVEYEDAGVTWWFQDGSELSPDELHARIAAGPPSS</sequence>
<dbReference type="SUPFAM" id="SSF51679">
    <property type="entry name" value="Bacterial luciferase-like"/>
    <property type="match status" value="1"/>
</dbReference>
<dbReference type="RefSeq" id="WP_277398901.1">
    <property type="nucleotide sequence ID" value="NZ_BAAAJF010000041.1"/>
</dbReference>
<reference evidence="3 4" key="1">
    <citation type="submission" date="2022-03" db="EMBL/GenBank/DDBJ databases">
        <title>Pseudonocardia alaer sp. nov., a novel actinomycete isolated from reed forest soil.</title>
        <authorList>
            <person name="Wang L."/>
        </authorList>
    </citation>
    <scope>NUCLEOTIDE SEQUENCE [LARGE SCALE GENOMIC DNA]</scope>
    <source>
        <strain evidence="3 4">Y-16303</strain>
    </source>
</reference>
<dbReference type="CDD" id="cd01097">
    <property type="entry name" value="Tetrahydromethanopterin_reductase"/>
    <property type="match status" value="1"/>
</dbReference>
<dbReference type="Gene3D" id="3.20.20.30">
    <property type="entry name" value="Luciferase-like domain"/>
    <property type="match status" value="1"/>
</dbReference>
<protein>
    <submittedName>
        <fullName evidence="3">LLM class flavin-dependent oxidoreductase</fullName>
    </submittedName>
</protein>
<keyword evidence="1" id="KW-0560">Oxidoreductase</keyword>
<dbReference type="InterPro" id="IPR036661">
    <property type="entry name" value="Luciferase-like_sf"/>
</dbReference>
<gene>
    <name evidence="3" type="ORF">MMF94_36140</name>
</gene>
<evidence type="ECO:0000259" key="2">
    <source>
        <dbReference type="Pfam" id="PF00296"/>
    </source>
</evidence>
<organism evidence="3 4">
    <name type="scientific">Pseudonocardia alaniniphila</name>
    <dbReference type="NCBI Taxonomy" id="75291"/>
    <lineage>
        <taxon>Bacteria</taxon>
        <taxon>Bacillati</taxon>
        <taxon>Actinomycetota</taxon>
        <taxon>Actinomycetes</taxon>
        <taxon>Pseudonocardiales</taxon>
        <taxon>Pseudonocardiaceae</taxon>
        <taxon>Pseudonocardia</taxon>
    </lineage>
</organism>
<dbReference type="PANTHER" id="PTHR43244:SF1">
    <property type="entry name" value="5,10-METHYLENETETRAHYDROMETHANOPTERIN REDUCTASE"/>
    <property type="match status" value="1"/>
</dbReference>
<dbReference type="InterPro" id="IPR011251">
    <property type="entry name" value="Luciferase-like_dom"/>
</dbReference>
<dbReference type="Proteomes" id="UP001299970">
    <property type="component" value="Unassembled WGS sequence"/>
</dbReference>